<organism evidence="4 5">
    <name type="scientific">Clohesyomyces aquaticus</name>
    <dbReference type="NCBI Taxonomy" id="1231657"/>
    <lineage>
        <taxon>Eukaryota</taxon>
        <taxon>Fungi</taxon>
        <taxon>Dikarya</taxon>
        <taxon>Ascomycota</taxon>
        <taxon>Pezizomycotina</taxon>
        <taxon>Dothideomycetes</taxon>
        <taxon>Pleosporomycetidae</taxon>
        <taxon>Pleosporales</taxon>
        <taxon>Lindgomycetaceae</taxon>
        <taxon>Clohesyomyces</taxon>
    </lineage>
</organism>
<feature type="domain" description="SUZ" evidence="3">
    <location>
        <begin position="335"/>
        <end position="430"/>
    </location>
</feature>
<feature type="compositionally biased region" description="Polar residues" evidence="2">
    <location>
        <begin position="742"/>
        <end position="751"/>
    </location>
</feature>
<dbReference type="SUPFAM" id="SSF82708">
    <property type="entry name" value="R3H domain"/>
    <property type="match status" value="1"/>
</dbReference>
<evidence type="ECO:0000313" key="4">
    <source>
        <dbReference type="EMBL" id="ORY08922.1"/>
    </source>
</evidence>
<dbReference type="Pfam" id="PF12752">
    <property type="entry name" value="SUZ"/>
    <property type="match status" value="1"/>
</dbReference>
<feature type="compositionally biased region" description="Basic and acidic residues" evidence="2">
    <location>
        <begin position="103"/>
        <end position="113"/>
    </location>
</feature>
<dbReference type="PANTHER" id="PTHR15672">
    <property type="entry name" value="CAMP-REGULATED PHOSPHOPROTEIN 21 RELATED R3H DOMAIN CONTAINING PROTEIN"/>
    <property type="match status" value="1"/>
</dbReference>
<feature type="region of interest" description="Disordered" evidence="2">
    <location>
        <begin position="35"/>
        <end position="146"/>
    </location>
</feature>
<evidence type="ECO:0000256" key="1">
    <source>
        <dbReference type="ARBA" id="ARBA00022553"/>
    </source>
</evidence>
<dbReference type="InterPro" id="IPR036867">
    <property type="entry name" value="R3H_dom_sf"/>
</dbReference>
<dbReference type="CDD" id="cd02642">
    <property type="entry name" value="R3H_encore_like"/>
    <property type="match status" value="1"/>
</dbReference>
<name>A0A1Y1ZF70_9PLEO</name>
<feature type="compositionally biased region" description="Gly residues" evidence="2">
    <location>
        <begin position="391"/>
        <end position="400"/>
    </location>
</feature>
<dbReference type="GO" id="GO:0003676">
    <property type="term" value="F:nucleic acid binding"/>
    <property type="evidence" value="ECO:0007669"/>
    <property type="project" value="InterPro"/>
</dbReference>
<dbReference type="InterPro" id="IPR051937">
    <property type="entry name" value="R3H_domain_containing"/>
</dbReference>
<feature type="compositionally biased region" description="Polar residues" evidence="2">
    <location>
        <begin position="372"/>
        <end position="390"/>
    </location>
</feature>
<feature type="compositionally biased region" description="Basic and acidic residues" evidence="2">
    <location>
        <begin position="65"/>
        <end position="79"/>
    </location>
</feature>
<dbReference type="OrthoDB" id="278430at2759"/>
<feature type="compositionally biased region" description="Polar residues" evidence="2">
    <location>
        <begin position="758"/>
        <end position="775"/>
    </location>
</feature>
<feature type="region of interest" description="Disordered" evidence="2">
    <location>
        <begin position="710"/>
        <end position="863"/>
    </location>
</feature>
<dbReference type="PANTHER" id="PTHR15672:SF8">
    <property type="entry name" value="PROTEIN ENCORE"/>
    <property type="match status" value="1"/>
</dbReference>
<feature type="region of interest" description="Disordered" evidence="2">
    <location>
        <begin position="335"/>
        <end position="488"/>
    </location>
</feature>
<feature type="compositionally biased region" description="Pro residues" evidence="2">
    <location>
        <begin position="804"/>
        <end position="815"/>
    </location>
</feature>
<reference evidence="4 5" key="1">
    <citation type="submission" date="2016-07" db="EMBL/GenBank/DDBJ databases">
        <title>Pervasive Adenine N6-methylation of Active Genes in Fungi.</title>
        <authorList>
            <consortium name="DOE Joint Genome Institute"/>
            <person name="Mondo S.J."/>
            <person name="Dannebaum R.O."/>
            <person name="Kuo R.C."/>
            <person name="Labutti K."/>
            <person name="Haridas S."/>
            <person name="Kuo A."/>
            <person name="Salamov A."/>
            <person name="Ahrendt S.R."/>
            <person name="Lipzen A."/>
            <person name="Sullivan W."/>
            <person name="Andreopoulos W.B."/>
            <person name="Clum A."/>
            <person name="Lindquist E."/>
            <person name="Daum C."/>
            <person name="Ramamoorthy G.K."/>
            <person name="Gryganskyi A."/>
            <person name="Culley D."/>
            <person name="Magnuson J.K."/>
            <person name="James T.Y."/>
            <person name="O'Malley M.A."/>
            <person name="Stajich J.E."/>
            <person name="Spatafora J.W."/>
            <person name="Visel A."/>
            <person name="Grigoriev I.V."/>
        </authorList>
    </citation>
    <scope>NUCLEOTIDE SEQUENCE [LARGE SCALE GENOMIC DNA]</scope>
    <source>
        <strain evidence="4 5">CBS 115471</strain>
    </source>
</reference>
<feature type="compositionally biased region" description="Basic and acidic residues" evidence="2">
    <location>
        <begin position="401"/>
        <end position="423"/>
    </location>
</feature>
<protein>
    <recommendedName>
        <fullName evidence="3">SUZ domain-containing protein</fullName>
    </recommendedName>
</protein>
<proteinExistence type="predicted"/>
<keyword evidence="5" id="KW-1185">Reference proteome</keyword>
<evidence type="ECO:0000259" key="3">
    <source>
        <dbReference type="PROSITE" id="PS51673"/>
    </source>
</evidence>
<dbReference type="InterPro" id="IPR024771">
    <property type="entry name" value="SUZ"/>
</dbReference>
<dbReference type="PROSITE" id="PS51673">
    <property type="entry name" value="SUZ"/>
    <property type="match status" value="1"/>
</dbReference>
<feature type="compositionally biased region" description="Polar residues" evidence="2">
    <location>
        <begin position="118"/>
        <end position="135"/>
    </location>
</feature>
<comment type="caution">
    <text evidence="4">The sequence shown here is derived from an EMBL/GenBank/DDBJ whole genome shotgun (WGS) entry which is preliminary data.</text>
</comment>
<dbReference type="Gene3D" id="3.30.1370.50">
    <property type="entry name" value="R3H-like domain"/>
    <property type="match status" value="1"/>
</dbReference>
<dbReference type="STRING" id="1231657.A0A1Y1ZF70"/>
<accession>A0A1Y1ZF70</accession>
<dbReference type="EMBL" id="MCFA01000093">
    <property type="protein sequence ID" value="ORY08922.1"/>
    <property type="molecule type" value="Genomic_DNA"/>
</dbReference>
<dbReference type="Proteomes" id="UP000193144">
    <property type="component" value="Unassembled WGS sequence"/>
</dbReference>
<evidence type="ECO:0000313" key="5">
    <source>
        <dbReference type="Proteomes" id="UP000193144"/>
    </source>
</evidence>
<dbReference type="AlphaFoldDB" id="A0A1Y1ZF70"/>
<feature type="compositionally biased region" description="Basic and acidic residues" evidence="2">
    <location>
        <begin position="464"/>
        <end position="475"/>
    </location>
</feature>
<dbReference type="Pfam" id="PF01424">
    <property type="entry name" value="R3H"/>
    <property type="match status" value="1"/>
</dbReference>
<dbReference type="GO" id="GO:0006012">
    <property type="term" value="P:galactose metabolic process"/>
    <property type="evidence" value="ECO:0007669"/>
    <property type="project" value="TreeGrafter"/>
</dbReference>
<dbReference type="InterPro" id="IPR001374">
    <property type="entry name" value="R3H_dom"/>
</dbReference>
<dbReference type="SMART" id="SM00393">
    <property type="entry name" value="R3H"/>
    <property type="match status" value="1"/>
</dbReference>
<gene>
    <name evidence="4" type="ORF">BCR34DRAFT_603206</name>
</gene>
<feature type="compositionally biased region" description="Low complexity" evidence="2">
    <location>
        <begin position="776"/>
        <end position="789"/>
    </location>
</feature>
<sequence length="863" mass="92202">MASTTAVPVEPANVKPSFAKVAASAYKPQQLKEHVPNALPANTALQPTVPVQSANRPQPNNGDVAKARVENSEEREPKVKSSNTTTRAEQLANSSQQAAFEAGSKEEESEKKHPSITLVKSTTEDSATQLSSSDGSGKPPSLDGKSVASTTTFALDEKDSVKPEDSASLRAVEEEDIISPPDSIATGSRVGSDGGAARAFSDQLHEIAINRPGAPPGRFPNANVTSIHTLYDPTTNTVGRSIPQQLVNGVSSVSGPPQISAIPDEKLIEALESPRDRLFVLKLEQDFIDFVNNSEPDLSLPNCNTFYRMLAHRLADYYLLGHVVDSTMTGVKITKTPPPPLSGLPVSSKNANTPPVDLPARKIMRRGGDGKSGTNTTSNSEGPSKTTSEAGGSGSDGGNDGNDKDKSNMTREQREARYREARQRIFGNAENEETETNEVVGSSEEKDVSRSSSASGKKKSKKQRNYDDDGFEARSRYNPVFPQQYPVPSYGPDNGVYYPGYSGQMHNPGFAGANQSVSPPPAYGSGYPVMMPQESQTQYGWTGQPYQQTNGPIYPAYGNVQNGYDLSADFQRGMQSFQTAPLPSQVTPKMAPAPMASYQETYQPQPMHMNHGWQQMNQQPPYPMTQPMYAQNGPNNRPMSAPVQGPAAGPYPYGQFPASAYNGGKPGRNQHPLPGSFNRQQFNPQSQAFIPGGRNGPFPMQPNMPQMPNQGMNGFGNYQMPAPNQIPNQMSGPSPPLARPQTFGSPRSVHNSIPVPTKPSNPSVSLGPQIASSQMANNTSTSSQANNASVPPQSSIAKWGTPSHLPPKPPPPVQAQPPKFSLPGYNVSPATRPLNAMTPGYAASPPMLRGGAGPSISNPNTAS</sequence>
<feature type="compositionally biased region" description="Polar residues" evidence="2">
    <location>
        <begin position="43"/>
        <end position="61"/>
    </location>
</feature>
<evidence type="ECO:0000256" key="2">
    <source>
        <dbReference type="SAM" id="MobiDB-lite"/>
    </source>
</evidence>
<keyword evidence="1" id="KW-0597">Phosphoprotein</keyword>
<feature type="compositionally biased region" description="Polar residues" evidence="2">
    <location>
        <begin position="80"/>
        <end position="98"/>
    </location>
</feature>